<dbReference type="InterPro" id="IPR003673">
    <property type="entry name" value="CoA-Trfase_fam_III"/>
</dbReference>
<dbReference type="RefSeq" id="WP_067757390.1">
    <property type="nucleotide sequence ID" value="NZ_LT907988.1"/>
</dbReference>
<dbReference type="KEGG" id="odi:ODI_R4207"/>
<gene>
    <name evidence="2" type="ORF">ODI_00984</name>
    <name evidence="3" type="ORF">ODI_R4207</name>
</gene>
<reference evidence="3 4" key="2">
    <citation type="submission" date="2017-08" db="EMBL/GenBank/DDBJ databases">
        <authorList>
            <person name="de Groot N.N."/>
        </authorList>
    </citation>
    <scope>NUCLEOTIDE SEQUENCE [LARGE SCALE GENOMIC DNA]</scope>
    <source>
        <strain evidence="3">Orrdi1</strain>
    </source>
</reference>
<evidence type="ECO:0000313" key="4">
    <source>
        <dbReference type="Proteomes" id="UP000078558"/>
    </source>
</evidence>
<sequence>MTNTPASPPALPLSPYRVIDLTRVRAGPTAVRQLADWGAEVIKIEEPVKASTETEMGGMRLGPDYQNLQRNKKSVTLNLKDPEGRAVLEKLVREADVIVENYRPDVKHRLGIDYETLKAINPRLIYASISGFGQDGPYAKRPGYDQIVQGMGGMMSVTGLPESGPVRAGIAVADTTAGLYCAIGILIALLDRERTGNGQWVQTSLLEAQLAILDLQAARWLVAGEVPIQAGNNHPTIIPTGLFTTQNGPMTLQVPGQLMWERLCKAMDRPQWLEDPRYRTNRDRSDNRVALNQEINDILMQQPREYWIEKLNAAGLACGAVNTVDQAFADPQVQHLGIAWPVTHPQLGDIQLVGQPIRSNRHQAALRSVAPMPGEHNAEILGQLGLQQNELQSLRNRHVI</sequence>
<organism evidence="2 4">
    <name type="scientific">Orrella dioscoreae</name>
    <dbReference type="NCBI Taxonomy" id="1851544"/>
    <lineage>
        <taxon>Bacteria</taxon>
        <taxon>Pseudomonadati</taxon>
        <taxon>Pseudomonadota</taxon>
        <taxon>Betaproteobacteria</taxon>
        <taxon>Burkholderiales</taxon>
        <taxon>Alcaligenaceae</taxon>
        <taxon>Orrella</taxon>
    </lineage>
</organism>
<dbReference type="InterPro" id="IPR023606">
    <property type="entry name" value="CoA-Trfase_III_dom_1_sf"/>
</dbReference>
<name>A0A1C3K5R6_9BURK</name>
<keyword evidence="1" id="KW-0808">Transferase</keyword>
<evidence type="ECO:0000256" key="1">
    <source>
        <dbReference type="ARBA" id="ARBA00022679"/>
    </source>
</evidence>
<dbReference type="GO" id="GO:0008410">
    <property type="term" value="F:CoA-transferase activity"/>
    <property type="evidence" value="ECO:0007669"/>
    <property type="project" value="TreeGrafter"/>
</dbReference>
<dbReference type="InterPro" id="IPR044855">
    <property type="entry name" value="CoA-Trfase_III_dom3_sf"/>
</dbReference>
<dbReference type="Gene3D" id="3.40.50.10540">
    <property type="entry name" value="Crotonobetainyl-coa:carnitine coa-transferase, domain 1"/>
    <property type="match status" value="1"/>
</dbReference>
<protein>
    <submittedName>
        <fullName evidence="2">L-carnitine dehydratase/bile acid-inducible protein F</fullName>
    </submittedName>
</protein>
<keyword evidence="4" id="KW-1185">Reference proteome</keyword>
<dbReference type="Pfam" id="PF02515">
    <property type="entry name" value="CoA_transf_3"/>
    <property type="match status" value="1"/>
</dbReference>
<dbReference type="OrthoDB" id="5294844at2"/>
<accession>A0A1C3K5R6</accession>
<dbReference type="EMBL" id="FLRC01000044">
    <property type="protein sequence ID" value="SBT26859.1"/>
    <property type="molecule type" value="Genomic_DNA"/>
</dbReference>
<dbReference type="SUPFAM" id="SSF89796">
    <property type="entry name" value="CoA-transferase family III (CaiB/BaiF)"/>
    <property type="match status" value="1"/>
</dbReference>
<dbReference type="AlphaFoldDB" id="A0A1C3K5R6"/>
<dbReference type="PANTHER" id="PTHR48207">
    <property type="entry name" value="SUCCINATE--HYDROXYMETHYLGLUTARATE COA-TRANSFERASE"/>
    <property type="match status" value="1"/>
</dbReference>
<proteinExistence type="predicted"/>
<dbReference type="PANTHER" id="PTHR48207:SF3">
    <property type="entry name" value="SUCCINATE--HYDROXYMETHYLGLUTARATE COA-TRANSFERASE"/>
    <property type="match status" value="1"/>
</dbReference>
<dbReference type="EMBL" id="LT907988">
    <property type="protein sequence ID" value="SOE52465.1"/>
    <property type="molecule type" value="Genomic_DNA"/>
</dbReference>
<dbReference type="Proteomes" id="UP000078558">
    <property type="component" value="Chromosome I"/>
</dbReference>
<dbReference type="InterPro" id="IPR050483">
    <property type="entry name" value="CoA-transferase_III_domain"/>
</dbReference>
<dbReference type="STRING" id="1851544.ODI_00984"/>
<dbReference type="Gene3D" id="3.30.1540.10">
    <property type="entry name" value="formyl-coa transferase, domain 3"/>
    <property type="match status" value="1"/>
</dbReference>
<evidence type="ECO:0000313" key="2">
    <source>
        <dbReference type="EMBL" id="SBT26859.1"/>
    </source>
</evidence>
<evidence type="ECO:0000313" key="3">
    <source>
        <dbReference type="EMBL" id="SOE52465.1"/>
    </source>
</evidence>
<reference evidence="2 4" key="1">
    <citation type="submission" date="2016-06" db="EMBL/GenBank/DDBJ databases">
        <authorList>
            <person name="Kjaerup R.B."/>
            <person name="Dalgaard T.S."/>
            <person name="Juul-Madsen H.R."/>
        </authorList>
    </citation>
    <scope>NUCLEOTIDE SEQUENCE [LARGE SCALE GENOMIC DNA]</scope>
    <source>
        <strain evidence="2">Orrdi1</strain>
    </source>
</reference>